<comment type="similarity">
    <text evidence="1">Belongs to the Gfo/Idh/MocA family.</text>
</comment>
<sequence>MIAIIGYGNHVKNTIVPALVRANINIRYILVRDMNLSSKLGTINFTNSIDHILNDTEVTHVYIATPLSTHYHFCKLALLAKKNVLCEKPIAALLHQTEELFAIAQASNVLLDEMLMFSFHKQFKTLQKVMTRSKLGKLLRLTTCFQVPHLQRENIRYDKNKGGGALFDIGFYPIAASLLLLKNCKFSSGKVFSQKSYDVDLTGAALFYSNEGACGIASWGLGAIYKNYIKLEYSDAEIIVNRAFSKPFNLETEIEINHLDGSAERILIKPNDHFAQQFSFFLSKSEYSSERQTTVINRISVMAQLITTLNCVELE</sequence>
<dbReference type="AlphaFoldDB" id="H5TF53"/>
<proteinExistence type="inferred from homology"/>
<comment type="caution">
    <text evidence="6">The sequence shown here is derived from an EMBL/GenBank/DDBJ whole genome shotgun (WGS) entry which is preliminary data.</text>
</comment>
<evidence type="ECO:0000256" key="2">
    <source>
        <dbReference type="ARBA" id="ARBA00022729"/>
    </source>
</evidence>
<evidence type="ECO:0000313" key="7">
    <source>
        <dbReference type="Proteomes" id="UP000053586"/>
    </source>
</evidence>
<reference evidence="6 7" key="2">
    <citation type="journal article" date="2017" name="Antonie Van Leeuwenhoek">
        <title>Rhizobium rhizosphaerae sp. nov., a novel species isolated from rice rhizosphere.</title>
        <authorList>
            <person name="Zhao J.J."/>
            <person name="Zhang J."/>
            <person name="Zhang R.J."/>
            <person name="Zhang C.W."/>
            <person name="Yin H.Q."/>
            <person name="Zhang X.X."/>
        </authorList>
    </citation>
    <scope>NUCLEOTIDE SEQUENCE [LARGE SCALE GENOMIC DNA]</scope>
    <source>
        <strain evidence="6 7">ACAM 611</strain>
    </source>
</reference>
<keyword evidence="2" id="KW-0732">Signal</keyword>
<dbReference type="Gene3D" id="3.40.50.720">
    <property type="entry name" value="NAD(P)-binding Rossmann-like Domain"/>
    <property type="match status" value="1"/>
</dbReference>
<dbReference type="GO" id="GO:0000166">
    <property type="term" value="F:nucleotide binding"/>
    <property type="evidence" value="ECO:0007669"/>
    <property type="project" value="InterPro"/>
</dbReference>
<reference evidence="6 7" key="1">
    <citation type="journal article" date="2012" name="J. Bacteriol.">
        <title>Genome sequence of proteorhodopsin-containing sea ice bacterium Glaciecola punicea ACAM 611T.</title>
        <authorList>
            <person name="Qin Q.-L."/>
            <person name="Xie B.-B."/>
            <person name="Shu Y.-L."/>
            <person name="Rong J.-C."/>
            <person name="Zhao D.-L."/>
            <person name="Zhang X.-Y."/>
            <person name="Chen X.-L."/>
            <person name="Zhou B.-C."/>
            <person name="Zhanga Y.-Z."/>
        </authorList>
    </citation>
    <scope>NUCLEOTIDE SEQUENCE [LARGE SCALE GENOMIC DNA]</scope>
    <source>
        <strain evidence="6 7">ACAM 611</strain>
    </source>
</reference>
<dbReference type="SUPFAM" id="SSF55347">
    <property type="entry name" value="Glyceraldehyde-3-phosphate dehydrogenase-like, C-terminal domain"/>
    <property type="match status" value="1"/>
</dbReference>
<gene>
    <name evidence="6" type="ORF">GPUN_2866</name>
</gene>
<accession>H5TF53</accession>
<dbReference type="PANTHER" id="PTHR22604:SF105">
    <property type="entry name" value="TRANS-1,2-DIHYDROBENZENE-1,2-DIOL DEHYDROGENASE"/>
    <property type="match status" value="1"/>
</dbReference>
<keyword evidence="3" id="KW-0560">Oxidoreductase</keyword>
<dbReference type="Pfam" id="PF22725">
    <property type="entry name" value="GFO_IDH_MocA_C3"/>
    <property type="match status" value="1"/>
</dbReference>
<dbReference type="EMBL" id="BAET01000033">
    <property type="protein sequence ID" value="GAB56980.1"/>
    <property type="molecule type" value="Genomic_DNA"/>
</dbReference>
<name>H5TF53_9ALTE</name>
<feature type="domain" description="Gfo/Idh/MocA-like oxidoreductase N-terminal" evidence="4">
    <location>
        <begin position="2"/>
        <end position="110"/>
    </location>
</feature>
<dbReference type="RefSeq" id="WP_006007692.1">
    <property type="nucleotide sequence ID" value="NZ_BAET01000033.1"/>
</dbReference>
<evidence type="ECO:0000313" key="6">
    <source>
        <dbReference type="EMBL" id="GAB56980.1"/>
    </source>
</evidence>
<dbReference type="InterPro" id="IPR050984">
    <property type="entry name" value="Gfo/Idh/MocA_domain"/>
</dbReference>
<evidence type="ECO:0000259" key="4">
    <source>
        <dbReference type="Pfam" id="PF01408"/>
    </source>
</evidence>
<dbReference type="InterPro" id="IPR055170">
    <property type="entry name" value="GFO_IDH_MocA-like_dom"/>
</dbReference>
<keyword evidence="7" id="KW-1185">Reference proteome</keyword>
<dbReference type="GO" id="GO:0016491">
    <property type="term" value="F:oxidoreductase activity"/>
    <property type="evidence" value="ECO:0007669"/>
    <property type="project" value="UniProtKB-KW"/>
</dbReference>
<dbReference type="SUPFAM" id="SSF51735">
    <property type="entry name" value="NAD(P)-binding Rossmann-fold domains"/>
    <property type="match status" value="1"/>
</dbReference>
<dbReference type="InterPro" id="IPR000683">
    <property type="entry name" value="Gfo/Idh/MocA-like_OxRdtase_N"/>
</dbReference>
<dbReference type="Gene3D" id="3.30.360.10">
    <property type="entry name" value="Dihydrodipicolinate Reductase, domain 2"/>
    <property type="match status" value="1"/>
</dbReference>
<evidence type="ECO:0000256" key="3">
    <source>
        <dbReference type="ARBA" id="ARBA00023002"/>
    </source>
</evidence>
<dbReference type="OrthoDB" id="9774191at2"/>
<evidence type="ECO:0000259" key="5">
    <source>
        <dbReference type="Pfam" id="PF22725"/>
    </source>
</evidence>
<dbReference type="InterPro" id="IPR036291">
    <property type="entry name" value="NAD(P)-bd_dom_sf"/>
</dbReference>
<dbReference type="PANTHER" id="PTHR22604">
    <property type="entry name" value="OXIDOREDUCTASES"/>
    <property type="match status" value="1"/>
</dbReference>
<dbReference type="Pfam" id="PF01408">
    <property type="entry name" value="GFO_IDH_MocA"/>
    <property type="match status" value="1"/>
</dbReference>
<evidence type="ECO:0000256" key="1">
    <source>
        <dbReference type="ARBA" id="ARBA00010928"/>
    </source>
</evidence>
<dbReference type="eggNOG" id="COG0673">
    <property type="taxonomic scope" value="Bacteria"/>
</dbReference>
<feature type="domain" description="GFO/IDH/MocA-like oxidoreductase" evidence="5">
    <location>
        <begin position="123"/>
        <end position="227"/>
    </location>
</feature>
<dbReference type="Proteomes" id="UP000053586">
    <property type="component" value="Unassembled WGS sequence"/>
</dbReference>
<protein>
    <submittedName>
        <fullName evidence="6">Uncharacterized protein</fullName>
    </submittedName>
</protein>
<organism evidence="6 7">
    <name type="scientific">Glaciecola punicea ACAM 611</name>
    <dbReference type="NCBI Taxonomy" id="1121923"/>
    <lineage>
        <taxon>Bacteria</taxon>
        <taxon>Pseudomonadati</taxon>
        <taxon>Pseudomonadota</taxon>
        <taxon>Gammaproteobacteria</taxon>
        <taxon>Alteromonadales</taxon>
        <taxon>Alteromonadaceae</taxon>
        <taxon>Glaciecola</taxon>
    </lineage>
</organism>